<accession>A0A7E4VA14</accession>
<evidence type="ECO:0000313" key="11">
    <source>
        <dbReference type="Proteomes" id="UP000492821"/>
    </source>
</evidence>
<dbReference type="GO" id="GO:0008270">
    <property type="term" value="F:zinc ion binding"/>
    <property type="evidence" value="ECO:0007669"/>
    <property type="project" value="UniProtKB-KW"/>
</dbReference>
<dbReference type="Gene3D" id="3.30.50.10">
    <property type="entry name" value="Erythroid Transcription Factor GATA-1, subunit A"/>
    <property type="match status" value="1"/>
</dbReference>
<organism evidence="11 12">
    <name type="scientific">Panagrellus redivivus</name>
    <name type="common">Microworm</name>
    <dbReference type="NCBI Taxonomy" id="6233"/>
    <lineage>
        <taxon>Eukaryota</taxon>
        <taxon>Metazoa</taxon>
        <taxon>Ecdysozoa</taxon>
        <taxon>Nematoda</taxon>
        <taxon>Chromadorea</taxon>
        <taxon>Rhabditida</taxon>
        <taxon>Tylenchina</taxon>
        <taxon>Panagrolaimomorpha</taxon>
        <taxon>Panagrolaimoidea</taxon>
        <taxon>Panagrolaimidae</taxon>
        <taxon>Panagrellus</taxon>
    </lineage>
</organism>
<dbReference type="InterPro" id="IPR013088">
    <property type="entry name" value="Znf_NHR/GATA"/>
</dbReference>
<feature type="domain" description="Nuclear receptor" evidence="10">
    <location>
        <begin position="29"/>
        <end position="105"/>
    </location>
</feature>
<dbReference type="PROSITE" id="PS51030">
    <property type="entry name" value="NUCLEAR_REC_DBD_2"/>
    <property type="match status" value="1"/>
</dbReference>
<keyword evidence="4" id="KW-0862">Zinc</keyword>
<dbReference type="AlphaFoldDB" id="A0A7E4VA14"/>
<dbReference type="Pfam" id="PF00105">
    <property type="entry name" value="zf-C4"/>
    <property type="match status" value="1"/>
</dbReference>
<evidence type="ECO:0000256" key="3">
    <source>
        <dbReference type="ARBA" id="ARBA00022771"/>
    </source>
</evidence>
<evidence type="ECO:0000256" key="9">
    <source>
        <dbReference type="ARBA" id="ARBA00023242"/>
    </source>
</evidence>
<keyword evidence="6" id="KW-0238">DNA-binding</keyword>
<name>A0A7E4VA14_PANRE</name>
<dbReference type="PRINTS" id="PR00047">
    <property type="entry name" value="STROIDFINGER"/>
</dbReference>
<evidence type="ECO:0000256" key="2">
    <source>
        <dbReference type="ARBA" id="ARBA00022723"/>
    </source>
</evidence>
<evidence type="ECO:0000256" key="8">
    <source>
        <dbReference type="ARBA" id="ARBA00023170"/>
    </source>
</evidence>
<reference evidence="12" key="2">
    <citation type="submission" date="2020-10" db="UniProtKB">
        <authorList>
            <consortium name="WormBaseParasite"/>
        </authorList>
    </citation>
    <scope>IDENTIFICATION</scope>
</reference>
<dbReference type="SMART" id="SM00399">
    <property type="entry name" value="ZnF_C4"/>
    <property type="match status" value="1"/>
</dbReference>
<dbReference type="Proteomes" id="UP000492821">
    <property type="component" value="Unassembled WGS sequence"/>
</dbReference>
<evidence type="ECO:0000259" key="10">
    <source>
        <dbReference type="PROSITE" id="PS51030"/>
    </source>
</evidence>
<evidence type="ECO:0000256" key="4">
    <source>
        <dbReference type="ARBA" id="ARBA00022833"/>
    </source>
</evidence>
<reference evidence="11" key="1">
    <citation type="journal article" date="2013" name="Genetics">
        <title>The draft genome and transcriptome of Panagrellus redivivus are shaped by the harsh demands of a free-living lifestyle.</title>
        <authorList>
            <person name="Srinivasan J."/>
            <person name="Dillman A.R."/>
            <person name="Macchietto M.G."/>
            <person name="Heikkinen L."/>
            <person name="Lakso M."/>
            <person name="Fracchia K.M."/>
            <person name="Antoshechkin I."/>
            <person name="Mortazavi A."/>
            <person name="Wong G."/>
            <person name="Sternberg P.W."/>
        </authorList>
    </citation>
    <scope>NUCLEOTIDE SEQUENCE [LARGE SCALE GENOMIC DNA]</scope>
    <source>
        <strain evidence="11">MT8872</strain>
    </source>
</reference>
<dbReference type="PANTHER" id="PTHR24083">
    <property type="entry name" value="NUCLEAR HORMONE RECEPTOR"/>
    <property type="match status" value="1"/>
</dbReference>
<keyword evidence="7" id="KW-0804">Transcription</keyword>
<evidence type="ECO:0000256" key="1">
    <source>
        <dbReference type="ARBA" id="ARBA00005993"/>
    </source>
</evidence>
<dbReference type="SUPFAM" id="SSF57716">
    <property type="entry name" value="Glucocorticoid receptor-like (DNA-binding domain)"/>
    <property type="match status" value="1"/>
</dbReference>
<dbReference type="CDD" id="cd06916">
    <property type="entry name" value="NR_DBD_like"/>
    <property type="match status" value="1"/>
</dbReference>
<protein>
    <submittedName>
        <fullName evidence="12">Nuclear receptor domain-containing protein</fullName>
    </submittedName>
</protein>
<evidence type="ECO:0000256" key="7">
    <source>
        <dbReference type="ARBA" id="ARBA00023163"/>
    </source>
</evidence>
<dbReference type="WBParaSite" id="Pan_g18457.t1">
    <property type="protein sequence ID" value="Pan_g18457.t1"/>
    <property type="gene ID" value="Pan_g18457"/>
</dbReference>
<dbReference type="InterPro" id="IPR050274">
    <property type="entry name" value="Nuclear_hormone_rcpt_NR2"/>
</dbReference>
<keyword evidence="3" id="KW-0863">Zinc-finger</keyword>
<proteinExistence type="inferred from homology"/>
<dbReference type="InterPro" id="IPR001628">
    <property type="entry name" value="Znf_hrmn_rcpt"/>
</dbReference>
<evidence type="ECO:0000313" key="12">
    <source>
        <dbReference type="WBParaSite" id="Pan_g18457.t1"/>
    </source>
</evidence>
<comment type="similarity">
    <text evidence="1">Belongs to the nuclear hormone receptor family.</text>
</comment>
<dbReference type="GO" id="GO:0043565">
    <property type="term" value="F:sequence-specific DNA binding"/>
    <property type="evidence" value="ECO:0007669"/>
    <property type="project" value="InterPro"/>
</dbReference>
<keyword evidence="5" id="KW-0805">Transcription regulation</keyword>
<keyword evidence="11" id="KW-1185">Reference proteome</keyword>
<evidence type="ECO:0000256" key="6">
    <source>
        <dbReference type="ARBA" id="ARBA00023125"/>
    </source>
</evidence>
<dbReference type="GO" id="GO:0003700">
    <property type="term" value="F:DNA-binding transcription factor activity"/>
    <property type="evidence" value="ECO:0007669"/>
    <property type="project" value="InterPro"/>
</dbReference>
<evidence type="ECO:0000256" key="5">
    <source>
        <dbReference type="ARBA" id="ARBA00023015"/>
    </source>
</evidence>
<keyword evidence="9" id="KW-0539">Nucleus</keyword>
<keyword evidence="2" id="KW-0479">Metal-binding</keyword>
<sequence>MNSYNPNDTSEADLLPDLMSVPTTETKQYNICAICSGKANCRHFGAFSCNACAAFFRRTVAKKKSYTCAYHGNCVIASGLVRRNCPACRMKKCISVGMLESEVLSLGITPVKPKKQKPQNTQQLYMPLTSGNNLAIMPKVQKFDHSSNFSAYQNSEWLRHIVLAKENTDYQRISLLQPSPSPFCRTCSISDVIRQILNESRFCKLYLHATGIMNIANDVVDESTYDIIFYWTYMTIVLNTIHNDSLQVRKMTAVNHAMIEMSEASIKAYYATDPRFHKHLDFIAETAAPTWYRIEKLCNEIRALGMTKEEQSFFLLLGMIEAITRQTSDPKTTRIRFKPLLDSVFRSMHLYYRDNFATDCTAERMGQLIMSLPLMNVSV</sequence>
<keyword evidence="8" id="KW-0675">Receptor</keyword>